<comment type="caution">
    <text evidence="1">The sequence shown here is derived from an EMBL/GenBank/DDBJ whole genome shotgun (WGS) entry which is preliminary data.</text>
</comment>
<dbReference type="Proteomes" id="UP000054826">
    <property type="component" value="Unassembled WGS sequence"/>
</dbReference>
<proteinExistence type="predicted"/>
<evidence type="ECO:0000313" key="1">
    <source>
        <dbReference type="EMBL" id="KRZ25110.1"/>
    </source>
</evidence>
<reference evidence="1 2" key="1">
    <citation type="submission" date="2015-01" db="EMBL/GenBank/DDBJ databases">
        <title>Evolution of Trichinella species and genotypes.</title>
        <authorList>
            <person name="Korhonen P.K."/>
            <person name="Edoardo P."/>
            <person name="Giuseppe L.R."/>
            <person name="Gasser R.B."/>
        </authorList>
    </citation>
    <scope>NUCLEOTIDE SEQUENCE [LARGE SCALE GENOMIC DNA]</scope>
    <source>
        <strain evidence="1">ISS176</strain>
    </source>
</reference>
<organism evidence="1 2">
    <name type="scientific">Trichinella pseudospiralis</name>
    <name type="common">Parasitic roundworm</name>
    <dbReference type="NCBI Taxonomy" id="6337"/>
    <lineage>
        <taxon>Eukaryota</taxon>
        <taxon>Metazoa</taxon>
        <taxon>Ecdysozoa</taxon>
        <taxon>Nematoda</taxon>
        <taxon>Enoplea</taxon>
        <taxon>Dorylaimia</taxon>
        <taxon>Trichinellida</taxon>
        <taxon>Trichinellidae</taxon>
        <taxon>Trichinella</taxon>
    </lineage>
</organism>
<sequence>MATYNSFAHVGLQDRFPVPNAGLVVDCEACWVAGFPSVLTTRLWRRRMSFLLCSHFWENWMSVSLVLQRAPQCLHNTLIHI</sequence>
<dbReference type="AlphaFoldDB" id="A0A0V1IR64"/>
<protein>
    <submittedName>
        <fullName evidence="1">Uncharacterized protein</fullName>
    </submittedName>
</protein>
<accession>A0A0V1IR64</accession>
<name>A0A0V1IR64_TRIPS</name>
<dbReference type="EMBL" id="JYDV01000204">
    <property type="protein sequence ID" value="KRZ25110.1"/>
    <property type="molecule type" value="Genomic_DNA"/>
</dbReference>
<evidence type="ECO:0000313" key="2">
    <source>
        <dbReference type="Proteomes" id="UP000054826"/>
    </source>
</evidence>
<gene>
    <name evidence="1" type="ORF">T4C_13404</name>
</gene>